<evidence type="ECO:0000256" key="4">
    <source>
        <dbReference type="ARBA" id="ARBA00022776"/>
    </source>
</evidence>
<dbReference type="PANTHER" id="PTHR12827">
    <property type="entry name" value="MEIOTIC CHECKPOINT REGULATOR TSG24 FAMILY MEMBER"/>
    <property type="match status" value="1"/>
</dbReference>
<organism evidence="8 9">
    <name type="scientific">Intoshia linei</name>
    <dbReference type="NCBI Taxonomy" id="1819745"/>
    <lineage>
        <taxon>Eukaryota</taxon>
        <taxon>Metazoa</taxon>
        <taxon>Spiralia</taxon>
        <taxon>Lophotrochozoa</taxon>
        <taxon>Mesozoa</taxon>
        <taxon>Orthonectida</taxon>
        <taxon>Rhopaluridae</taxon>
        <taxon>Intoshia</taxon>
    </lineage>
</organism>
<keyword evidence="2" id="KW-0132">Cell division</keyword>
<keyword evidence="6" id="KW-0472">Membrane</keyword>
<comment type="caution">
    <text evidence="8">The sequence shown here is derived from an EMBL/GenBank/DDBJ whole genome shotgun (WGS) entry which is preliminary data.</text>
</comment>
<keyword evidence="6" id="KW-0812">Transmembrane</keyword>
<evidence type="ECO:0000256" key="2">
    <source>
        <dbReference type="ARBA" id="ARBA00022618"/>
    </source>
</evidence>
<dbReference type="GO" id="GO:0051301">
    <property type="term" value="P:cell division"/>
    <property type="evidence" value="ECO:0007669"/>
    <property type="project" value="UniProtKB-KW"/>
</dbReference>
<keyword evidence="9" id="KW-1185">Reference proteome</keyword>
<dbReference type="GO" id="GO:0031145">
    <property type="term" value="P:anaphase-promoting complex-dependent catabolic process"/>
    <property type="evidence" value="ECO:0007669"/>
    <property type="project" value="TreeGrafter"/>
</dbReference>
<dbReference type="EMBL" id="LWCA01000090">
    <property type="protein sequence ID" value="OAF70992.1"/>
    <property type="molecule type" value="Genomic_DNA"/>
</dbReference>
<feature type="domain" description="Anaphase-promoting complex subunit 1 beta-sandwich" evidence="7">
    <location>
        <begin position="1502"/>
        <end position="1581"/>
    </location>
</feature>
<name>A0A177BBI1_9BILA</name>
<comment type="similarity">
    <text evidence="1">Belongs to the APC1 family.</text>
</comment>
<dbReference type="Proteomes" id="UP000078046">
    <property type="component" value="Unassembled WGS sequence"/>
</dbReference>
<proteinExistence type="inferred from homology"/>
<evidence type="ECO:0000256" key="5">
    <source>
        <dbReference type="ARBA" id="ARBA00023306"/>
    </source>
</evidence>
<evidence type="ECO:0000256" key="6">
    <source>
        <dbReference type="SAM" id="Phobius"/>
    </source>
</evidence>
<dbReference type="Gene3D" id="1.25.10.10">
    <property type="entry name" value="Leucine-rich Repeat Variant"/>
    <property type="match status" value="1"/>
</dbReference>
<dbReference type="GO" id="GO:0007091">
    <property type="term" value="P:metaphase/anaphase transition of mitotic cell cycle"/>
    <property type="evidence" value="ECO:0007669"/>
    <property type="project" value="TreeGrafter"/>
</dbReference>
<dbReference type="InterPro" id="IPR048971">
    <property type="entry name" value="Apc1_3rd"/>
</dbReference>
<protein>
    <recommendedName>
        <fullName evidence="7">Anaphase-promoting complex subunit 1 beta-sandwich domain-containing protein</fullName>
    </recommendedName>
</protein>
<evidence type="ECO:0000256" key="3">
    <source>
        <dbReference type="ARBA" id="ARBA00022737"/>
    </source>
</evidence>
<evidence type="ECO:0000313" key="9">
    <source>
        <dbReference type="Proteomes" id="UP000078046"/>
    </source>
</evidence>
<dbReference type="InterPro" id="IPR011989">
    <property type="entry name" value="ARM-like"/>
</dbReference>
<keyword evidence="5" id="KW-0131">Cell cycle</keyword>
<feature type="transmembrane region" description="Helical" evidence="6">
    <location>
        <begin position="1434"/>
        <end position="1459"/>
    </location>
</feature>
<sequence length="1787" mass="208137">MLIFKCSNAYVPYGRLKLNEISNENAEYISKFNTDKWMIYTKDCLEAFGENIETNKQVIVPLCYGSVAVKVDCYLLTPWPGHWSPNFLTWGPEKLKRIGGPDENIHDDECNEISRREFEVYWYNKFVCISSGSIGHIMDLNVIYDIKSEILDLKLCDFLVKGLYDDENVELIKNTILIRSEKKMIIYDEYGEVYSCIFSFKVKSIHCLKMGLLIERQITCNDPEQNIFFSCLHPLDECTPIVLTKNGVSSTLHNISDSITASCNENLIIVYNQKSYMLYKVRKPTINEVCSNESNTFLDNSGNSLNKNFSNQRRSNGFKRRNNSAYHKEKSLQMKEQTFLPNFASPKLCSQFLPDDNIEESRENVSFINDFILMVEPKVCMDYICDLYEKSNLVDKFYVIEDFFQTKYLIYLANSCTLKFLKMFHDKAIRLKFSKEIDCIDYVYLKSRKMLIIINTDFKYYVYCGTYQMTTFVFSEIDVNHISDSYIIPQYMDQKYESGYDFKLEDAINNKITLKKDSNYYTVLFKYGIMNNELVEKCLNAIENSLSNQIYMDFLSLWYNTIFNTKYTEFNSKFKSFLIYTFQKLNMVDFADLFKLHLLDFDLIDINQNANVKIKINGKFVTKRSIRESGYKLFKDSDDDKVSKINNMNQFLDSICHLFLRLDKSCLTSPLMSSLPIICTNLFTVIQEYEIQSVDSENLFELALFTFILAKICYLNDICDALIISNPKLIILYNINVKSSKEIINYPKPNVSFKNVYIWLSELLLEDYNCNSPIKEMKICNTVKNTLGIYLWLNGSNIFNYLNKDMEQYKKFSDKLNFYIGNHLISNKNRDISFCLKYLEKFDCGFINNLKNFLKYPISKILNIANSNATKIPLKMKNLFNRKDISACQQYYHLKLDVSPIYKIFFSKTNCCLTGYENIKYFIPQIIFESDERFSVILDLLDVTKPLNICVNEKTQTDSNTSLYVEQLKKLLRQRISLFVGRAAVLIGSNKITTQFIGYAHINFSGIVDKSNIPISYEPKTNNLAWPLFNSGVEMGLKSKYQFRDQSEFEAKIVNDSAINNPITSYAGYLFGLAINEKIVDFSRFLIHDYLSKHVEFITISVLFVIAIVNRGTGDVKMCGTLAMHSPSLYPDENVTWPFLTNNIIITALFSFGLLFEKTRNRIICCKLLKELSNPTHIQDSMLPEIDSYFLTAGFSLALVMTNEKLDYKRLVEMKLPETLFECINYSTDNRTNKIAASIGAIIAMGFIFQRTNHPIISKWLEIPNNIKFIQSNIPNVVYIRCFAYHIVNWNSITPSVKWIKNFVPSLITHRIIKCPDGDMILDSRHIEVSTINDAWLCIIGGTCYAIAIKYAGSRNLSAYRAIKHYVYTIQNILFDQREMRHNILISNILIDRVLSNLILYMSLIMAGSGYINILSIIQFMLKRINKPTEYDLSISYGCHMCLGLAMGFLFLGCGSYTIEDSHQNVIFLACSIYPIWPSFPGDNLFHFQPFRHFWAFSAAPRLILPFDIVNKEFCKIGIKIKYKNEREMEHVMAPLILSNLDQIDKISFLGDRFHPQVFSRRSNWKTLIDIIHTDNILYVYLQDGVLNYKDDPIGFYSATRNNSSHQLWYHPPLNYLQTKGAGNKLDFILTAQSKFSSFDFEGNVCTRLKLNVPHITRYFGLLHKLRRNLLLDVTIDFDKVVQLFNISLNLQFHGWFDGHFNVENYVIGNHKDKSLNILHLMFYIHNCLKLLHFKVQDSNSIIMTKYILKFIYRIWRQFEKIFKKQNQVKLPDVNKYANILYQSHKC</sequence>
<keyword evidence="6" id="KW-1133">Transmembrane helix</keyword>
<dbReference type="OrthoDB" id="26401at2759"/>
<reference evidence="8 9" key="1">
    <citation type="submission" date="2016-04" db="EMBL/GenBank/DDBJ databases">
        <title>The genome of Intoshia linei affirms orthonectids as highly simplified spiralians.</title>
        <authorList>
            <person name="Mikhailov K.V."/>
            <person name="Slusarev G.S."/>
            <person name="Nikitin M.A."/>
            <person name="Logacheva M.D."/>
            <person name="Penin A."/>
            <person name="Aleoshin V."/>
            <person name="Panchin Y.V."/>
        </authorList>
    </citation>
    <scope>NUCLEOTIDE SEQUENCE [LARGE SCALE GENOMIC DNA]</scope>
    <source>
        <strain evidence="8">Intl2013</strain>
        <tissue evidence="8">Whole animal</tissue>
    </source>
</reference>
<gene>
    <name evidence="8" type="ORF">A3Q56_01255</name>
</gene>
<keyword evidence="3" id="KW-0677">Repeat</keyword>
<dbReference type="PANTHER" id="PTHR12827:SF3">
    <property type="entry name" value="ANAPHASE-PROMOTING COMPLEX SUBUNIT 1"/>
    <property type="match status" value="1"/>
</dbReference>
<accession>A0A177BBI1</accession>
<dbReference type="GO" id="GO:0070979">
    <property type="term" value="P:protein K11-linked ubiquitination"/>
    <property type="evidence" value="ECO:0007669"/>
    <property type="project" value="TreeGrafter"/>
</dbReference>
<dbReference type="GO" id="GO:0005680">
    <property type="term" value="C:anaphase-promoting complex"/>
    <property type="evidence" value="ECO:0007669"/>
    <property type="project" value="InterPro"/>
</dbReference>
<evidence type="ECO:0000313" key="8">
    <source>
        <dbReference type="EMBL" id="OAF70992.1"/>
    </source>
</evidence>
<dbReference type="InterPro" id="IPR024990">
    <property type="entry name" value="Apc1"/>
</dbReference>
<dbReference type="GO" id="GO:0060090">
    <property type="term" value="F:molecular adaptor activity"/>
    <property type="evidence" value="ECO:0007669"/>
    <property type="project" value="TreeGrafter"/>
</dbReference>
<dbReference type="Pfam" id="PF21282">
    <property type="entry name" value="APC1_3rd"/>
    <property type="match status" value="1"/>
</dbReference>
<keyword evidence="4" id="KW-0498">Mitosis</keyword>
<evidence type="ECO:0000259" key="7">
    <source>
        <dbReference type="Pfam" id="PF21282"/>
    </source>
</evidence>
<evidence type="ECO:0000256" key="1">
    <source>
        <dbReference type="ARBA" id="ARBA00010547"/>
    </source>
</evidence>
<feature type="transmembrane region" description="Helical" evidence="6">
    <location>
        <begin position="1398"/>
        <end position="1422"/>
    </location>
</feature>